<gene>
    <name evidence="2" type="ORF">CBF35_07350</name>
</gene>
<accession>A0A429ZQ19</accession>
<organism evidence="2 3">
    <name type="scientific">Vagococcus salmoninarum</name>
    <dbReference type="NCBI Taxonomy" id="2739"/>
    <lineage>
        <taxon>Bacteria</taxon>
        <taxon>Bacillati</taxon>
        <taxon>Bacillota</taxon>
        <taxon>Bacilli</taxon>
        <taxon>Lactobacillales</taxon>
        <taxon>Enterococcaceae</taxon>
        <taxon>Vagococcus</taxon>
    </lineage>
</organism>
<sequence>MNIINILRATVVLVVLGVFLFVLTIVIPFIVQERLVIFLTISVLSLTFFNGRVSSNQQVVYKIIIKESK</sequence>
<name>A0A429ZQ19_9ENTE</name>
<evidence type="ECO:0000256" key="1">
    <source>
        <dbReference type="SAM" id="Phobius"/>
    </source>
</evidence>
<keyword evidence="1" id="KW-0472">Membrane</keyword>
<keyword evidence="1" id="KW-0812">Transmembrane</keyword>
<protein>
    <submittedName>
        <fullName evidence="2">Uncharacterized protein</fullName>
    </submittedName>
</protein>
<keyword evidence="3" id="KW-1185">Reference proteome</keyword>
<evidence type="ECO:0000313" key="3">
    <source>
        <dbReference type="Proteomes" id="UP000287239"/>
    </source>
</evidence>
<feature type="transmembrane region" description="Helical" evidence="1">
    <location>
        <begin position="35"/>
        <end position="53"/>
    </location>
</feature>
<comment type="caution">
    <text evidence="2">The sequence shown here is derived from an EMBL/GenBank/DDBJ whole genome shotgun (WGS) entry which is preliminary data.</text>
</comment>
<dbReference type="AlphaFoldDB" id="A0A429ZQ19"/>
<proteinExistence type="predicted"/>
<reference evidence="2 3" key="1">
    <citation type="submission" date="2017-05" db="EMBL/GenBank/DDBJ databases">
        <title>Vagococcus spp. assemblies.</title>
        <authorList>
            <person name="Gulvik C.A."/>
        </authorList>
    </citation>
    <scope>NUCLEOTIDE SEQUENCE [LARGE SCALE GENOMIC DNA]</scope>
    <source>
        <strain evidence="2 3">NCFB 2777</strain>
    </source>
</reference>
<dbReference type="EMBL" id="NGJU01000009">
    <property type="protein sequence ID" value="RST95775.1"/>
    <property type="molecule type" value="Genomic_DNA"/>
</dbReference>
<feature type="transmembrane region" description="Helical" evidence="1">
    <location>
        <begin position="7"/>
        <end position="29"/>
    </location>
</feature>
<keyword evidence="1" id="KW-1133">Transmembrane helix</keyword>
<dbReference type="Proteomes" id="UP000287239">
    <property type="component" value="Unassembled WGS sequence"/>
</dbReference>
<evidence type="ECO:0000313" key="2">
    <source>
        <dbReference type="EMBL" id="RST95775.1"/>
    </source>
</evidence>